<dbReference type="Proteomes" id="UP000249419">
    <property type="component" value="Unassembled WGS sequence"/>
</dbReference>
<gene>
    <name evidence="1" type="ORF">PSN13_03811</name>
</gene>
<dbReference type="EMBL" id="PYAG01000016">
    <property type="protein sequence ID" value="RAO32478.1"/>
    <property type="molecule type" value="Genomic_DNA"/>
</dbReference>
<reference evidence="1 2" key="1">
    <citation type="submission" date="2018-03" db="EMBL/GenBank/DDBJ databases">
        <title>Defining the species Micromonospora saelicesensis and Micromonospora noduli under the framework of genomics.</title>
        <authorList>
            <person name="Riesco R."/>
            <person name="Trujillo M.E."/>
        </authorList>
    </citation>
    <scope>NUCLEOTIDE SEQUENCE [LARGE SCALE GENOMIC DNA]</scope>
    <source>
        <strain evidence="1 2">PSN13</strain>
    </source>
</reference>
<comment type="caution">
    <text evidence="1">The sequence shown here is derived from an EMBL/GenBank/DDBJ whole genome shotgun (WGS) entry which is preliminary data.</text>
</comment>
<organism evidence="1 2">
    <name type="scientific">Micromonospora saelicesensis</name>
    <dbReference type="NCBI Taxonomy" id="285676"/>
    <lineage>
        <taxon>Bacteria</taxon>
        <taxon>Bacillati</taxon>
        <taxon>Actinomycetota</taxon>
        <taxon>Actinomycetes</taxon>
        <taxon>Micromonosporales</taxon>
        <taxon>Micromonosporaceae</taxon>
        <taxon>Micromonospora</taxon>
    </lineage>
</organism>
<accession>A0A328NJI9</accession>
<evidence type="ECO:0000313" key="1">
    <source>
        <dbReference type="EMBL" id="RAO32478.1"/>
    </source>
</evidence>
<evidence type="ECO:0000313" key="2">
    <source>
        <dbReference type="Proteomes" id="UP000249419"/>
    </source>
</evidence>
<protein>
    <submittedName>
        <fullName evidence="1">Uncharacterized protein</fullName>
    </submittedName>
</protein>
<dbReference type="RefSeq" id="WP_112676921.1">
    <property type="nucleotide sequence ID" value="NZ_PYAG01000016.1"/>
</dbReference>
<sequence length="325" mass="35254">MTIISGWLALTVALGNRASPARLFIQERFGRWQDLQARYRESVGSLVVPGSQANPGTIGSAFDWVVRFMVHPRPDLRLALLGARTPPLRHAVHELARTLNYSESGDSVGTSRFTGPAAGSEADHQLVARACWALALLTDLYRVGPTPGSPLMALAPRSITAEKLLELARPAALDELQALRTFAERSLLPSLSARRGAWALGPTFAGSSLMNADADLIAAGLLLELKTSLGSKRRDGTRRSSLEAPTIMQLLGYVLLDFADEFAIKAVGVYNARYAHLATWRLPELLAELAGRPVDLREERVAFHQLLAMVDHVSPRVGDHLCSPG</sequence>
<dbReference type="AlphaFoldDB" id="A0A328NJI9"/>
<proteinExistence type="predicted"/>
<name>A0A328NJI9_9ACTN</name>